<evidence type="ECO:0000259" key="9">
    <source>
        <dbReference type="Pfam" id="PF12704"/>
    </source>
</evidence>
<feature type="transmembrane region" description="Helical" evidence="7">
    <location>
        <begin position="373"/>
        <end position="395"/>
    </location>
</feature>
<protein>
    <submittedName>
        <fullName evidence="10">FtsX-like permease family protein</fullName>
    </submittedName>
</protein>
<keyword evidence="11" id="KW-1185">Reference proteome</keyword>
<keyword evidence="6 7" id="KW-0472">Membrane</keyword>
<dbReference type="Proteomes" id="UP001595783">
    <property type="component" value="Unassembled WGS sequence"/>
</dbReference>
<organism evidence="10 11">
    <name type="scientific">Helicobacter baculiformis</name>
    <dbReference type="NCBI Taxonomy" id="427351"/>
    <lineage>
        <taxon>Bacteria</taxon>
        <taxon>Pseudomonadati</taxon>
        <taxon>Campylobacterota</taxon>
        <taxon>Epsilonproteobacteria</taxon>
        <taxon>Campylobacterales</taxon>
        <taxon>Helicobacteraceae</taxon>
        <taxon>Helicobacter</taxon>
    </lineage>
</organism>
<evidence type="ECO:0000256" key="3">
    <source>
        <dbReference type="ARBA" id="ARBA00022475"/>
    </source>
</evidence>
<comment type="subcellular location">
    <subcellularLocation>
        <location evidence="1">Cell membrane</location>
        <topology evidence="1">Multi-pass membrane protein</topology>
    </subcellularLocation>
</comment>
<comment type="caution">
    <text evidence="10">The sequence shown here is derived from an EMBL/GenBank/DDBJ whole genome shotgun (WGS) entry which is preliminary data.</text>
</comment>
<evidence type="ECO:0000256" key="5">
    <source>
        <dbReference type="ARBA" id="ARBA00022989"/>
    </source>
</evidence>
<feature type="transmembrane region" description="Helical" evidence="7">
    <location>
        <begin position="324"/>
        <end position="352"/>
    </location>
</feature>
<dbReference type="PANTHER" id="PTHR30489">
    <property type="entry name" value="LIPOPROTEIN-RELEASING SYSTEM TRANSMEMBRANE PROTEIN LOLE"/>
    <property type="match status" value="1"/>
</dbReference>
<dbReference type="Pfam" id="PF02687">
    <property type="entry name" value="FtsX"/>
    <property type="match status" value="1"/>
</dbReference>
<reference evidence="11" key="1">
    <citation type="journal article" date="2019" name="Int. J. Syst. Evol. Microbiol.">
        <title>The Global Catalogue of Microorganisms (GCM) 10K type strain sequencing project: providing services to taxonomists for standard genome sequencing and annotation.</title>
        <authorList>
            <consortium name="The Broad Institute Genomics Platform"/>
            <consortium name="The Broad Institute Genome Sequencing Center for Infectious Disease"/>
            <person name="Wu L."/>
            <person name="Ma J."/>
        </authorList>
    </citation>
    <scope>NUCLEOTIDE SEQUENCE [LARGE SCALE GENOMIC DNA]</scope>
    <source>
        <strain evidence="11">CCUG 53816</strain>
    </source>
</reference>
<feature type="domain" description="ABC3 transporter permease C-terminal" evidence="8">
    <location>
        <begin position="280"/>
        <end position="402"/>
    </location>
</feature>
<dbReference type="EMBL" id="JBHRZO010000051">
    <property type="protein sequence ID" value="MFC3848406.1"/>
    <property type="molecule type" value="Genomic_DNA"/>
</dbReference>
<evidence type="ECO:0000259" key="8">
    <source>
        <dbReference type="Pfam" id="PF02687"/>
    </source>
</evidence>
<comment type="similarity">
    <text evidence="2">Belongs to the ABC-4 integral membrane protein family. LolC/E subfamily.</text>
</comment>
<evidence type="ECO:0000256" key="1">
    <source>
        <dbReference type="ARBA" id="ARBA00004651"/>
    </source>
</evidence>
<feature type="domain" description="MacB-like periplasmic core" evidence="9">
    <location>
        <begin position="31"/>
        <end position="248"/>
    </location>
</feature>
<dbReference type="Pfam" id="PF12704">
    <property type="entry name" value="MacB_PCD"/>
    <property type="match status" value="1"/>
</dbReference>
<keyword evidence="3" id="KW-1003">Cell membrane</keyword>
<evidence type="ECO:0000256" key="4">
    <source>
        <dbReference type="ARBA" id="ARBA00022692"/>
    </source>
</evidence>
<feature type="transmembrane region" description="Helical" evidence="7">
    <location>
        <begin position="25"/>
        <end position="51"/>
    </location>
</feature>
<evidence type="ECO:0000256" key="2">
    <source>
        <dbReference type="ARBA" id="ARBA00005236"/>
    </source>
</evidence>
<proteinExistence type="inferred from homology"/>
<evidence type="ECO:0000256" key="7">
    <source>
        <dbReference type="SAM" id="Phobius"/>
    </source>
</evidence>
<evidence type="ECO:0000313" key="10">
    <source>
        <dbReference type="EMBL" id="MFC3848406.1"/>
    </source>
</evidence>
<keyword evidence="4 7" id="KW-0812">Transmembrane</keyword>
<dbReference type="RefSeq" id="WP_104752886.1">
    <property type="nucleotide sequence ID" value="NZ_FZMF01000058.1"/>
</dbReference>
<dbReference type="InterPro" id="IPR025857">
    <property type="entry name" value="MacB_PCD"/>
</dbReference>
<dbReference type="InterPro" id="IPR003838">
    <property type="entry name" value="ABC3_permease_C"/>
</dbReference>
<gene>
    <name evidence="10" type="ORF">ACFOPX_07775</name>
</gene>
<name>A0ABV7ZK00_9HELI</name>
<evidence type="ECO:0000256" key="6">
    <source>
        <dbReference type="ARBA" id="ARBA00023136"/>
    </source>
</evidence>
<accession>A0ABV7ZK00</accession>
<dbReference type="PANTHER" id="PTHR30489:SF0">
    <property type="entry name" value="LIPOPROTEIN-RELEASING SYSTEM TRANSMEMBRANE PROTEIN LOLE"/>
    <property type="match status" value="1"/>
</dbReference>
<keyword evidence="5 7" id="KW-1133">Transmembrane helix</keyword>
<dbReference type="InterPro" id="IPR051447">
    <property type="entry name" value="Lipoprotein-release_system"/>
</dbReference>
<feature type="transmembrane region" description="Helical" evidence="7">
    <location>
        <begin position="277"/>
        <end position="304"/>
    </location>
</feature>
<sequence>MSQIAPSLVPFLVRRYLRFDKNQPFISITAFLAFLGVGVGVMVLIVAMAIMNGMSKEFENKLFVMNYPLTLYTTSYAGIEQSTLEALERKFPHLIFSPYLQMQVVARFNGMVNGGLLFGVDIDRELRINTILKKSFDTESLARFKSTPFHLIVGKTLKESLLLGKAKKLDLFFTKLEPTGFVLSPTMKRFEVDGVFESGLRAYDNSYLYTNLKALSAIRNLPPGVYDGIHVYSQHAMEDMDKIKEALKEIPNHGVGIEGWWQQNGNFFSAMALEKRALFIVLMLIILMASLNIISSLLMVVMHRRKEIALLLSLGASAPEIKRSFFVLGSVIGGSGIILGVLLAFLAMGFLAHFPIISLPADVYGMDKLPLDLAMTDFLGTLIGAILIVALSSYYPALKASSVDALAVLRNE</sequence>
<evidence type="ECO:0000313" key="11">
    <source>
        <dbReference type="Proteomes" id="UP001595783"/>
    </source>
</evidence>